<reference evidence="2" key="1">
    <citation type="submission" date="2020-05" db="EMBL/GenBank/DDBJ databases">
        <title>Phylogenomic resolution of chytrid fungi.</title>
        <authorList>
            <person name="Stajich J.E."/>
            <person name="Amses K."/>
            <person name="Simmons R."/>
            <person name="Seto K."/>
            <person name="Myers J."/>
            <person name="Bonds A."/>
            <person name="Quandt C.A."/>
            <person name="Barry K."/>
            <person name="Liu P."/>
            <person name="Grigoriev I."/>
            <person name="Longcore J.E."/>
            <person name="James T.Y."/>
        </authorList>
    </citation>
    <scope>NUCLEOTIDE SEQUENCE</scope>
    <source>
        <strain evidence="2">JEL0476</strain>
    </source>
</reference>
<dbReference type="PANTHER" id="PTHR47725:SF2">
    <property type="entry name" value="UBIQUITIN-LIKE DOMAIN-CONTAINING PROTEIN"/>
    <property type="match status" value="1"/>
</dbReference>
<dbReference type="Gene3D" id="3.10.20.90">
    <property type="entry name" value="Phosphatidylinositol 3-kinase Catalytic Subunit, Chain A, domain 1"/>
    <property type="match status" value="1"/>
</dbReference>
<dbReference type="EMBL" id="JADGJW010000259">
    <property type="protein sequence ID" value="KAJ3220985.1"/>
    <property type="molecule type" value="Genomic_DNA"/>
</dbReference>
<dbReference type="SUPFAM" id="SSF54236">
    <property type="entry name" value="Ubiquitin-like"/>
    <property type="match status" value="1"/>
</dbReference>
<evidence type="ECO:0000313" key="2">
    <source>
        <dbReference type="EMBL" id="KAJ3220985.1"/>
    </source>
</evidence>
<feature type="domain" description="Ubiquitin-like" evidence="1">
    <location>
        <begin position="4"/>
        <end position="46"/>
    </location>
</feature>
<dbReference type="InterPro" id="IPR000626">
    <property type="entry name" value="Ubiquitin-like_dom"/>
</dbReference>
<comment type="caution">
    <text evidence="2">The sequence shown here is derived from an EMBL/GenBank/DDBJ whole genome shotgun (WGS) entry which is preliminary data.</text>
</comment>
<name>A0AAD5U1H6_9FUNG</name>
<protein>
    <recommendedName>
        <fullName evidence="1">Ubiquitin-like domain-containing protein</fullName>
    </recommendedName>
</protein>
<evidence type="ECO:0000313" key="3">
    <source>
        <dbReference type="Proteomes" id="UP001211065"/>
    </source>
</evidence>
<dbReference type="InterPro" id="IPR029071">
    <property type="entry name" value="Ubiquitin-like_domsf"/>
</dbReference>
<dbReference type="Pfam" id="PF00240">
    <property type="entry name" value="ubiquitin"/>
    <property type="match status" value="1"/>
</dbReference>
<dbReference type="Proteomes" id="UP001211065">
    <property type="component" value="Unassembled WGS sequence"/>
</dbReference>
<keyword evidence="3" id="KW-1185">Reference proteome</keyword>
<accession>A0AAD5U1H6</accession>
<organism evidence="2 3">
    <name type="scientific">Clydaea vesicula</name>
    <dbReference type="NCBI Taxonomy" id="447962"/>
    <lineage>
        <taxon>Eukaryota</taxon>
        <taxon>Fungi</taxon>
        <taxon>Fungi incertae sedis</taxon>
        <taxon>Chytridiomycota</taxon>
        <taxon>Chytridiomycota incertae sedis</taxon>
        <taxon>Chytridiomycetes</taxon>
        <taxon>Lobulomycetales</taxon>
        <taxon>Lobulomycetaceae</taxon>
        <taxon>Clydaea</taxon>
    </lineage>
</organism>
<proteinExistence type="predicted"/>
<dbReference type="AlphaFoldDB" id="A0AAD5U1H6"/>
<sequence length="127" mass="14569">MSFFVRVKRHKQTFFIDELTSSDTILTLKERLEPLINVKPENQRILKESTPSDKSNLHEKNPQTIVNANSATDKTYINIDENSVLDQLGIQNDSVLYLVYKLEANEWESVAVPNFEELDEKGKSVVS</sequence>
<evidence type="ECO:0000259" key="1">
    <source>
        <dbReference type="Pfam" id="PF00240"/>
    </source>
</evidence>
<gene>
    <name evidence="2" type="ORF">HK099_003854</name>
</gene>
<dbReference type="PANTHER" id="PTHR47725">
    <property type="entry name" value="OS03G0364000 PROTEIN"/>
    <property type="match status" value="1"/>
</dbReference>